<dbReference type="InterPro" id="IPR050122">
    <property type="entry name" value="RTK"/>
</dbReference>
<dbReference type="GO" id="GO:0043560">
    <property type="term" value="F:insulin receptor substrate binding"/>
    <property type="evidence" value="ECO:0007669"/>
    <property type="project" value="TreeGrafter"/>
</dbReference>
<dbReference type="InterPro" id="IPR002011">
    <property type="entry name" value="Tyr_kinase_rcpt_2_CS"/>
</dbReference>
<dbReference type="PROSITE" id="PS50853">
    <property type="entry name" value="FN3"/>
    <property type="match status" value="1"/>
</dbReference>
<dbReference type="PRINTS" id="PR00109">
    <property type="entry name" value="TYRKINASE"/>
</dbReference>
<dbReference type="InterPro" id="IPR011009">
    <property type="entry name" value="Kinase-like_dom_sf"/>
</dbReference>
<evidence type="ECO:0000256" key="5">
    <source>
        <dbReference type="ARBA" id="ARBA00022729"/>
    </source>
</evidence>
<dbReference type="InterPro" id="IPR000719">
    <property type="entry name" value="Prot_kinase_dom"/>
</dbReference>
<dbReference type="PANTHER" id="PTHR24416:SF525">
    <property type="entry name" value="INSULIN-LIKE RECEPTOR"/>
    <property type="match status" value="1"/>
</dbReference>
<dbReference type="SUPFAM" id="SSF49265">
    <property type="entry name" value="Fibronectin type III"/>
    <property type="match status" value="1"/>
</dbReference>
<evidence type="ECO:0000256" key="12">
    <source>
        <dbReference type="ARBA" id="ARBA00023137"/>
    </source>
</evidence>
<evidence type="ECO:0000256" key="4">
    <source>
        <dbReference type="ARBA" id="ARBA00022692"/>
    </source>
</evidence>
<dbReference type="Gene3D" id="2.60.40.10">
    <property type="entry name" value="Immunoglobulins"/>
    <property type="match status" value="1"/>
</dbReference>
<dbReference type="Gene3D" id="3.30.200.20">
    <property type="entry name" value="Phosphorylase Kinase, domain 1"/>
    <property type="match status" value="1"/>
</dbReference>
<dbReference type="Pfam" id="PF00041">
    <property type="entry name" value="fn3"/>
    <property type="match status" value="1"/>
</dbReference>
<dbReference type="SMART" id="SM00219">
    <property type="entry name" value="TyrKc"/>
    <property type="match status" value="1"/>
</dbReference>
<evidence type="ECO:0000256" key="14">
    <source>
        <dbReference type="ARBA" id="ARBA00023180"/>
    </source>
</evidence>
<dbReference type="GO" id="GO:0043410">
    <property type="term" value="P:positive regulation of MAPK cascade"/>
    <property type="evidence" value="ECO:0007669"/>
    <property type="project" value="TreeGrafter"/>
</dbReference>
<comment type="catalytic activity">
    <reaction evidence="15 17">
        <text>L-tyrosyl-[protein] + ATP = O-phospho-L-tyrosyl-[protein] + ADP + H(+)</text>
        <dbReference type="Rhea" id="RHEA:10596"/>
        <dbReference type="Rhea" id="RHEA-COMP:10136"/>
        <dbReference type="Rhea" id="RHEA-COMP:20101"/>
        <dbReference type="ChEBI" id="CHEBI:15378"/>
        <dbReference type="ChEBI" id="CHEBI:30616"/>
        <dbReference type="ChEBI" id="CHEBI:46858"/>
        <dbReference type="ChEBI" id="CHEBI:61978"/>
        <dbReference type="ChEBI" id="CHEBI:456216"/>
        <dbReference type="EC" id="2.7.10.1"/>
    </reaction>
</comment>
<keyword evidence="14" id="KW-0325">Glycoprotein</keyword>
<dbReference type="GO" id="GO:0005524">
    <property type="term" value="F:ATP binding"/>
    <property type="evidence" value="ECO:0007669"/>
    <property type="project" value="UniProtKB-UniRule"/>
</dbReference>
<organism evidence="21">
    <name type="scientific">Graphocephala atropunctata</name>
    <dbReference type="NCBI Taxonomy" id="36148"/>
    <lineage>
        <taxon>Eukaryota</taxon>
        <taxon>Metazoa</taxon>
        <taxon>Ecdysozoa</taxon>
        <taxon>Arthropoda</taxon>
        <taxon>Hexapoda</taxon>
        <taxon>Insecta</taxon>
        <taxon>Pterygota</taxon>
        <taxon>Neoptera</taxon>
        <taxon>Paraneoptera</taxon>
        <taxon>Hemiptera</taxon>
        <taxon>Auchenorrhyncha</taxon>
        <taxon>Membracoidea</taxon>
        <taxon>Cicadellidae</taxon>
        <taxon>Cicadellinae</taxon>
        <taxon>Cicadellini</taxon>
        <taxon>Graphocephala</taxon>
    </lineage>
</organism>
<dbReference type="EC" id="2.7.10.1" evidence="17"/>
<dbReference type="SUPFAM" id="SSF56112">
    <property type="entry name" value="Protein kinase-like (PK-like)"/>
    <property type="match status" value="1"/>
</dbReference>
<dbReference type="PANTHER" id="PTHR24416">
    <property type="entry name" value="TYROSINE-PROTEIN KINASE RECEPTOR"/>
    <property type="match status" value="1"/>
</dbReference>
<keyword evidence="5" id="KW-0732">Signal</keyword>
<feature type="domain" description="Protein kinase" evidence="19">
    <location>
        <begin position="205"/>
        <end position="464"/>
    </location>
</feature>
<dbReference type="GO" id="GO:0051897">
    <property type="term" value="P:positive regulation of phosphatidylinositol 3-kinase/protein kinase B signal transduction"/>
    <property type="evidence" value="ECO:0007669"/>
    <property type="project" value="TreeGrafter"/>
</dbReference>
<dbReference type="GO" id="GO:0042593">
    <property type="term" value="P:glucose homeostasis"/>
    <property type="evidence" value="ECO:0007669"/>
    <property type="project" value="TreeGrafter"/>
</dbReference>
<dbReference type="PROSITE" id="PS00239">
    <property type="entry name" value="RECEPTOR_TYR_KIN_II"/>
    <property type="match status" value="1"/>
</dbReference>
<dbReference type="InterPro" id="IPR003961">
    <property type="entry name" value="FN3_dom"/>
</dbReference>
<evidence type="ECO:0000259" key="19">
    <source>
        <dbReference type="PROSITE" id="PS50011"/>
    </source>
</evidence>
<evidence type="ECO:0000256" key="17">
    <source>
        <dbReference type="RuleBase" id="RU000312"/>
    </source>
</evidence>
<dbReference type="InterPro" id="IPR017441">
    <property type="entry name" value="Protein_kinase_ATP_BS"/>
</dbReference>
<evidence type="ECO:0000256" key="16">
    <source>
        <dbReference type="PROSITE-ProRule" id="PRU10141"/>
    </source>
</evidence>
<keyword evidence="8" id="KW-0418">Kinase</keyword>
<comment type="similarity">
    <text evidence="17">Belongs to the protein kinase superfamily. Tyr protein kinase family. Insulin receptor subfamily.</text>
</comment>
<sequence length="523" mass="60364">FRDYVISVTVCRATHPEEPYSSEAFKCSYREMITVRTLEDKEADKITGIIQHKVMMGTLTVFWSAPENPNGELVAFEIQYQTRSVENSKLTTDCVTFIEYRRNQNSHSITGLPSGEYEFRIRALSLSGEGPFTQFVRFSVKDDIFSPTEMGIVFFLLLIVTAFTVFLVLHFFRIKANDNYNVIFAEVNPNYQYVADHFEVERENVEFQRELGVGSFGKVYEGILRPKNTRCAIKTLFENATEDNEQEFLREATVMKSMVNAYHIVKLLGVVSKGRPPLVVMELMGLGDLKLYLRKLRETRPLSNATMIKMALEIGDAMTFMEAKKFVHRDLAARNCMVNGDLTIKVGDFGMARDIYETDYYRKTNKGFLPIRWMAPESLKDGEFTSQSDVWSYGVVLWEIMTMAEQPYQGCSNEQVLHEVIAGKTLDIPKNCPLSLRSTMRSCWRMKQSCRPSFMRILGSLEYYHDEDFKSTAYFYTREAETLRKSTWEYVEMESVSDPLLKVCDEVFVHKLITDSSCERMSV</sequence>
<dbReference type="EMBL" id="GEBQ01005496">
    <property type="protein sequence ID" value="JAT34481.1"/>
    <property type="molecule type" value="Transcribed_RNA"/>
</dbReference>
<gene>
    <name evidence="21" type="ORF">g.45222</name>
</gene>
<evidence type="ECO:0000259" key="20">
    <source>
        <dbReference type="PROSITE" id="PS50853"/>
    </source>
</evidence>
<dbReference type="InterPro" id="IPR036116">
    <property type="entry name" value="FN3_sf"/>
</dbReference>
<comment type="subcellular location">
    <subcellularLocation>
        <location evidence="1">Membrane</location>
        <topology evidence="1">Single-pass type I membrane protein</topology>
    </subcellularLocation>
</comment>
<evidence type="ECO:0000256" key="15">
    <source>
        <dbReference type="ARBA" id="ARBA00051243"/>
    </source>
</evidence>
<protein>
    <recommendedName>
        <fullName evidence="17">Tyrosine-protein kinase receptor</fullName>
        <ecNumber evidence="17">2.7.10.1</ecNumber>
    </recommendedName>
</protein>
<dbReference type="Gene3D" id="1.10.510.10">
    <property type="entry name" value="Transferase(Phosphotransferase) domain 1"/>
    <property type="match status" value="1"/>
</dbReference>
<evidence type="ECO:0000256" key="10">
    <source>
        <dbReference type="ARBA" id="ARBA00022989"/>
    </source>
</evidence>
<keyword evidence="4 17" id="KW-0812">Transmembrane</keyword>
<dbReference type="InterPro" id="IPR020635">
    <property type="entry name" value="Tyr_kinase_cat_dom"/>
</dbReference>
<dbReference type="PROSITE" id="PS00109">
    <property type="entry name" value="PROTEIN_KINASE_TYR"/>
    <property type="match status" value="1"/>
</dbReference>
<proteinExistence type="inferred from homology"/>
<dbReference type="FunFam" id="1.10.510.10:FF:000554">
    <property type="entry name" value="Predicted protein"/>
    <property type="match status" value="1"/>
</dbReference>
<feature type="non-terminal residue" evidence="21">
    <location>
        <position position="1"/>
    </location>
</feature>
<evidence type="ECO:0000313" key="21">
    <source>
        <dbReference type="EMBL" id="JAT34481.1"/>
    </source>
</evidence>
<name>A0A1B6MEZ9_9HEMI</name>
<evidence type="ECO:0000256" key="6">
    <source>
        <dbReference type="ARBA" id="ARBA00022737"/>
    </source>
</evidence>
<evidence type="ECO:0000256" key="18">
    <source>
        <dbReference type="SAM" id="Phobius"/>
    </source>
</evidence>
<keyword evidence="9 16" id="KW-0067">ATP-binding</keyword>
<keyword evidence="10 18" id="KW-1133">Transmembrane helix</keyword>
<dbReference type="GO" id="GO:0005009">
    <property type="term" value="F:insulin receptor activity"/>
    <property type="evidence" value="ECO:0007669"/>
    <property type="project" value="TreeGrafter"/>
</dbReference>
<dbReference type="InterPro" id="IPR013783">
    <property type="entry name" value="Ig-like_fold"/>
</dbReference>
<keyword evidence="3" id="KW-0808">Transferase</keyword>
<evidence type="ECO:0000256" key="7">
    <source>
        <dbReference type="ARBA" id="ARBA00022741"/>
    </source>
</evidence>
<dbReference type="Pfam" id="PF07714">
    <property type="entry name" value="PK_Tyr_Ser-Thr"/>
    <property type="match status" value="1"/>
</dbReference>
<evidence type="ECO:0000256" key="3">
    <source>
        <dbReference type="ARBA" id="ARBA00022679"/>
    </source>
</evidence>
<evidence type="ECO:0000256" key="2">
    <source>
        <dbReference type="ARBA" id="ARBA00022553"/>
    </source>
</evidence>
<keyword evidence="12" id="KW-0829">Tyrosine-protein kinase</keyword>
<keyword evidence="7 16" id="KW-0547">Nucleotide-binding</keyword>
<dbReference type="AlphaFoldDB" id="A0A1B6MEZ9"/>
<dbReference type="PROSITE" id="PS50011">
    <property type="entry name" value="PROTEIN_KINASE_DOM"/>
    <property type="match status" value="1"/>
</dbReference>
<evidence type="ECO:0000256" key="9">
    <source>
        <dbReference type="ARBA" id="ARBA00022840"/>
    </source>
</evidence>
<dbReference type="GO" id="GO:0030424">
    <property type="term" value="C:axon"/>
    <property type="evidence" value="ECO:0007669"/>
    <property type="project" value="TreeGrafter"/>
</dbReference>
<feature type="transmembrane region" description="Helical" evidence="18">
    <location>
        <begin position="151"/>
        <end position="172"/>
    </location>
</feature>
<dbReference type="SMART" id="SM00060">
    <property type="entry name" value="FN3"/>
    <property type="match status" value="1"/>
</dbReference>
<dbReference type="PROSITE" id="PS00107">
    <property type="entry name" value="PROTEIN_KINASE_ATP"/>
    <property type="match status" value="1"/>
</dbReference>
<evidence type="ECO:0000256" key="11">
    <source>
        <dbReference type="ARBA" id="ARBA00023136"/>
    </source>
</evidence>
<accession>A0A1B6MEZ9</accession>
<keyword evidence="2 17" id="KW-0597">Phosphoprotein</keyword>
<evidence type="ECO:0000256" key="1">
    <source>
        <dbReference type="ARBA" id="ARBA00004479"/>
    </source>
</evidence>
<reference evidence="21" key="1">
    <citation type="submission" date="2015-11" db="EMBL/GenBank/DDBJ databases">
        <title>De novo transcriptome assembly of four potential Pierce s Disease insect vectors from Arizona vineyards.</title>
        <authorList>
            <person name="Tassone E.E."/>
        </authorList>
    </citation>
    <scope>NUCLEOTIDE SEQUENCE</scope>
</reference>
<feature type="domain" description="Fibronectin type-III" evidence="20">
    <location>
        <begin position="45"/>
        <end position="143"/>
    </location>
</feature>
<keyword evidence="11 18" id="KW-0472">Membrane</keyword>
<feature type="binding site" evidence="16">
    <location>
        <position position="234"/>
    </location>
    <ligand>
        <name>ATP</name>
        <dbReference type="ChEBI" id="CHEBI:30616"/>
    </ligand>
</feature>
<dbReference type="CDD" id="cd00063">
    <property type="entry name" value="FN3"/>
    <property type="match status" value="1"/>
</dbReference>
<keyword evidence="6" id="KW-0677">Repeat</keyword>
<keyword evidence="13 17" id="KW-0675">Receptor</keyword>
<dbReference type="InterPro" id="IPR001245">
    <property type="entry name" value="Ser-Thr/Tyr_kinase_cat_dom"/>
</dbReference>
<dbReference type="GO" id="GO:0005899">
    <property type="term" value="C:insulin receptor complex"/>
    <property type="evidence" value="ECO:0007669"/>
    <property type="project" value="TreeGrafter"/>
</dbReference>
<evidence type="ECO:0000256" key="13">
    <source>
        <dbReference type="ARBA" id="ARBA00023170"/>
    </source>
</evidence>
<dbReference type="InterPro" id="IPR008266">
    <property type="entry name" value="Tyr_kinase_AS"/>
</dbReference>
<evidence type="ECO:0000256" key="8">
    <source>
        <dbReference type="ARBA" id="ARBA00022777"/>
    </source>
</evidence>